<reference evidence="4" key="1">
    <citation type="journal article" date="2015" name="Nat. Genet.">
        <title>The genome and transcriptome of the zoonotic hookworm Ancylostoma ceylanicum identify infection-specific gene families.</title>
        <authorList>
            <person name="Schwarz E.M."/>
            <person name="Hu Y."/>
            <person name="Antoshechkin I."/>
            <person name="Miller M.M."/>
            <person name="Sternberg P.W."/>
            <person name="Aroian R.V."/>
        </authorList>
    </citation>
    <scope>NUCLEOTIDE SEQUENCE</scope>
    <source>
        <strain evidence="4">HY135</strain>
    </source>
</reference>
<evidence type="ECO:0000259" key="2">
    <source>
        <dbReference type="Pfam" id="PF07679"/>
    </source>
</evidence>
<dbReference type="STRING" id="53326.A0A016W846"/>
<protein>
    <recommendedName>
        <fullName evidence="2">Immunoglobulin I-set domain-containing protein</fullName>
    </recommendedName>
</protein>
<feature type="transmembrane region" description="Helical" evidence="1">
    <location>
        <begin position="86"/>
        <end position="107"/>
    </location>
</feature>
<dbReference type="SUPFAM" id="SSF48726">
    <property type="entry name" value="Immunoglobulin"/>
    <property type="match status" value="1"/>
</dbReference>
<evidence type="ECO:0000313" key="3">
    <source>
        <dbReference type="EMBL" id="EYC35472.1"/>
    </source>
</evidence>
<dbReference type="InterPro" id="IPR036179">
    <property type="entry name" value="Ig-like_dom_sf"/>
</dbReference>
<keyword evidence="1" id="KW-0812">Transmembrane</keyword>
<dbReference type="Proteomes" id="UP000024635">
    <property type="component" value="Unassembled WGS sequence"/>
</dbReference>
<comment type="caution">
    <text evidence="3">The sequence shown here is derived from an EMBL/GenBank/DDBJ whole genome shotgun (WGS) entry which is preliminary data.</text>
</comment>
<evidence type="ECO:0000313" key="4">
    <source>
        <dbReference type="Proteomes" id="UP000024635"/>
    </source>
</evidence>
<organism evidence="3 4">
    <name type="scientific">Ancylostoma ceylanicum</name>
    <dbReference type="NCBI Taxonomy" id="53326"/>
    <lineage>
        <taxon>Eukaryota</taxon>
        <taxon>Metazoa</taxon>
        <taxon>Ecdysozoa</taxon>
        <taxon>Nematoda</taxon>
        <taxon>Chromadorea</taxon>
        <taxon>Rhabditida</taxon>
        <taxon>Rhabditina</taxon>
        <taxon>Rhabditomorpha</taxon>
        <taxon>Strongyloidea</taxon>
        <taxon>Ancylostomatidae</taxon>
        <taxon>Ancylostomatinae</taxon>
        <taxon>Ancylostoma</taxon>
    </lineage>
</organism>
<gene>
    <name evidence="3" type="primary">Acey_s1045.g3484</name>
    <name evidence="3" type="synonym">Acey-dim-1</name>
    <name evidence="3" type="ORF">Y032_1045g3484</name>
</gene>
<feature type="domain" description="Immunoglobulin I-set" evidence="2">
    <location>
        <begin position="26"/>
        <end position="57"/>
    </location>
</feature>
<sequence length="109" mass="12578">MGRQNSNSIATTCFPQKRNSTELLWQLQNYKAKDSGTYTCNIKNEAGEANVELTLNIEGLPIMSALYNCFQDQWMMEAMMEARHKYACSTALFEPSLVLFFFLQFSFHK</sequence>
<keyword evidence="1" id="KW-1133">Transmembrane helix</keyword>
<dbReference type="OrthoDB" id="5819217at2759"/>
<keyword evidence="4" id="KW-1185">Reference proteome</keyword>
<dbReference type="AlphaFoldDB" id="A0A016W846"/>
<proteinExistence type="predicted"/>
<keyword evidence="1" id="KW-0472">Membrane</keyword>
<evidence type="ECO:0000256" key="1">
    <source>
        <dbReference type="SAM" id="Phobius"/>
    </source>
</evidence>
<dbReference type="InterPro" id="IPR013098">
    <property type="entry name" value="Ig_I-set"/>
</dbReference>
<name>A0A016W846_9BILA</name>
<dbReference type="EMBL" id="JARK01000645">
    <property type="protein sequence ID" value="EYC35472.1"/>
    <property type="molecule type" value="Genomic_DNA"/>
</dbReference>
<accession>A0A016W846</accession>
<dbReference type="Pfam" id="PF07679">
    <property type="entry name" value="I-set"/>
    <property type="match status" value="1"/>
</dbReference>
<dbReference type="InterPro" id="IPR013783">
    <property type="entry name" value="Ig-like_fold"/>
</dbReference>
<dbReference type="Gene3D" id="2.60.40.10">
    <property type="entry name" value="Immunoglobulins"/>
    <property type="match status" value="1"/>
</dbReference>